<dbReference type="AlphaFoldDB" id="A0A6J4GYN8"/>
<accession>A0A6J4GYN8</accession>
<protein>
    <submittedName>
        <fullName evidence="2">Uncharacterized protein</fullName>
    </submittedName>
</protein>
<proteinExistence type="predicted"/>
<organism evidence="2">
    <name type="scientific">uncultured Acidimicrobiales bacterium</name>
    <dbReference type="NCBI Taxonomy" id="310071"/>
    <lineage>
        <taxon>Bacteria</taxon>
        <taxon>Bacillati</taxon>
        <taxon>Actinomycetota</taxon>
        <taxon>Acidimicrobiia</taxon>
        <taxon>Acidimicrobiales</taxon>
        <taxon>environmental samples</taxon>
    </lineage>
</organism>
<name>A0A6J4GYN8_9ACTN</name>
<evidence type="ECO:0000256" key="1">
    <source>
        <dbReference type="SAM" id="MobiDB-lite"/>
    </source>
</evidence>
<gene>
    <name evidence="2" type="ORF">AVDCRST_MAG20-181</name>
</gene>
<reference evidence="2" key="1">
    <citation type="submission" date="2020-02" db="EMBL/GenBank/DDBJ databases">
        <authorList>
            <person name="Meier V. D."/>
        </authorList>
    </citation>
    <scope>NUCLEOTIDE SEQUENCE</scope>
    <source>
        <strain evidence="2">AVDCRST_MAG20</strain>
    </source>
</reference>
<sequence length="228" mass="23891">MSTASCPLCGETYLAAATVCADCRVALVPDPVEGTEHASPGTTTAEGAPGAPDREGPDGPEVPVAVEPWPEGEEEVGYDLEDWGPVEREALTVALLAERVAHEWREDEVVVPERWADLTEELIDAIDHPDALEPEDEDDDGGAELLGDLYVAADVLSGDPAASGAVIEVLELAPVVAGRPAPYGLDGGTWSSVTEEVGRLAGLLEAHADDEEVQALAGSLRSRLRPLV</sequence>
<evidence type="ECO:0000313" key="2">
    <source>
        <dbReference type="EMBL" id="CAA9210441.1"/>
    </source>
</evidence>
<dbReference type="EMBL" id="CADCSY010000005">
    <property type="protein sequence ID" value="CAA9210441.1"/>
    <property type="molecule type" value="Genomic_DNA"/>
</dbReference>
<feature type="region of interest" description="Disordered" evidence="1">
    <location>
        <begin position="34"/>
        <end position="66"/>
    </location>
</feature>